<evidence type="ECO:0000313" key="2">
    <source>
        <dbReference type="Proteomes" id="UP000217083"/>
    </source>
</evidence>
<protein>
    <recommendedName>
        <fullName evidence="3">Spore coat protein CotZ</fullName>
    </recommendedName>
</protein>
<keyword evidence="2" id="KW-1185">Reference proteome</keyword>
<dbReference type="Proteomes" id="UP000217083">
    <property type="component" value="Unassembled WGS sequence"/>
</dbReference>
<comment type="caution">
    <text evidence="1">The sequence shown here is derived from an EMBL/GenBank/DDBJ whole genome shotgun (WGS) entry which is preliminary data.</text>
</comment>
<gene>
    <name evidence="1" type="ORF">CIB95_01570</name>
</gene>
<evidence type="ECO:0000313" key="1">
    <source>
        <dbReference type="EMBL" id="OZM58286.1"/>
    </source>
</evidence>
<proteinExistence type="predicted"/>
<name>A0A263BYP1_9BACI</name>
<organism evidence="1 2">
    <name type="scientific">Lottiidibacillus patelloidae</name>
    <dbReference type="NCBI Taxonomy" id="2670334"/>
    <lineage>
        <taxon>Bacteria</taxon>
        <taxon>Bacillati</taxon>
        <taxon>Bacillota</taxon>
        <taxon>Bacilli</taxon>
        <taxon>Bacillales</taxon>
        <taxon>Bacillaceae</taxon>
        <taxon>Lottiidibacillus</taxon>
    </lineage>
</organism>
<evidence type="ECO:0008006" key="3">
    <source>
        <dbReference type="Google" id="ProtNLM"/>
    </source>
</evidence>
<accession>A0A263BYP1</accession>
<dbReference type="AlphaFoldDB" id="A0A263BYP1"/>
<reference evidence="2" key="1">
    <citation type="submission" date="2017-08" db="EMBL/GenBank/DDBJ databases">
        <authorList>
            <person name="Huang Z."/>
        </authorList>
    </citation>
    <scope>NUCLEOTIDE SEQUENCE [LARGE SCALE GENOMIC DNA]</scope>
    <source>
        <strain evidence="2">SA5d-4</strain>
    </source>
</reference>
<dbReference type="EMBL" id="NPIA01000001">
    <property type="protein sequence ID" value="OZM58286.1"/>
    <property type="molecule type" value="Genomic_DNA"/>
</dbReference>
<sequence length="153" mass="16745">MGCGKNKKLSSGCIKDALNAILDAQDAIEDCPSSCFSNLLSPELVRGDTIPFTLRNNDGSPFYALGNVGRSSCFASIWFRVEEIRGKCATLRVLRPFKGKAPLDISDLVGKDECCISLEGQCKMKDLVKTDQCVEVDLTCFCAIQCLDPRLVR</sequence>
<reference evidence="1 2" key="2">
    <citation type="submission" date="2017-09" db="EMBL/GenBank/DDBJ databases">
        <title>Bacillus patelloidae sp. nov., isolated from the intestinal tract of a marine limpet.</title>
        <authorList>
            <person name="Liu R."/>
            <person name="Dong C."/>
            <person name="Shao Z."/>
        </authorList>
    </citation>
    <scope>NUCLEOTIDE SEQUENCE [LARGE SCALE GENOMIC DNA]</scope>
    <source>
        <strain evidence="1 2">SA5d-4</strain>
    </source>
</reference>
<dbReference type="InterPro" id="IPR019593">
    <property type="entry name" value="Spore_coat_protein_Z/Y"/>
</dbReference>
<dbReference type="RefSeq" id="WP_094920921.1">
    <property type="nucleotide sequence ID" value="NZ_NPIA01000001.1"/>
</dbReference>
<dbReference type="Pfam" id="PF10612">
    <property type="entry name" value="Spore-coat_CotZ"/>
    <property type="match status" value="1"/>
</dbReference>